<protein>
    <submittedName>
        <fullName evidence="1">Uncharacterized protein</fullName>
    </submittedName>
</protein>
<accession>A0A2W4XM87</accession>
<evidence type="ECO:0000313" key="2">
    <source>
        <dbReference type="Proteomes" id="UP000249467"/>
    </source>
</evidence>
<name>A0A2W4XM87_9CYAN</name>
<evidence type="ECO:0000313" key="1">
    <source>
        <dbReference type="EMBL" id="PZO35655.1"/>
    </source>
</evidence>
<dbReference type="Proteomes" id="UP000249467">
    <property type="component" value="Unassembled WGS sequence"/>
</dbReference>
<reference evidence="1 2" key="2">
    <citation type="submission" date="2018-06" db="EMBL/GenBank/DDBJ databases">
        <title>Metagenomic assembly of (sub)arctic Cyanobacteria and their associated microbiome from non-axenic cultures.</title>
        <authorList>
            <person name="Baurain D."/>
        </authorList>
    </citation>
    <scope>NUCLEOTIDE SEQUENCE [LARGE SCALE GENOMIC DNA]</scope>
    <source>
        <strain evidence="1">ULC066bin1</strain>
    </source>
</reference>
<dbReference type="AlphaFoldDB" id="A0A2W4XM87"/>
<comment type="caution">
    <text evidence="1">The sequence shown here is derived from an EMBL/GenBank/DDBJ whole genome shotgun (WGS) entry which is preliminary data.</text>
</comment>
<organism evidence="1 2">
    <name type="scientific">Pseudanabaena frigida</name>
    <dbReference type="NCBI Taxonomy" id="945775"/>
    <lineage>
        <taxon>Bacteria</taxon>
        <taxon>Bacillati</taxon>
        <taxon>Cyanobacteriota</taxon>
        <taxon>Cyanophyceae</taxon>
        <taxon>Pseudanabaenales</taxon>
        <taxon>Pseudanabaenaceae</taxon>
        <taxon>Pseudanabaena</taxon>
    </lineage>
</organism>
<gene>
    <name evidence="1" type="ORF">DCF19_23325</name>
</gene>
<reference evidence="1 2" key="1">
    <citation type="submission" date="2018-04" db="EMBL/GenBank/DDBJ databases">
        <authorList>
            <person name="Go L.Y."/>
            <person name="Mitchell J.A."/>
        </authorList>
    </citation>
    <scope>NUCLEOTIDE SEQUENCE [LARGE SCALE GENOMIC DNA]</scope>
    <source>
        <strain evidence="1">ULC066bin1</strain>
    </source>
</reference>
<sequence length="76" mass="8008">MRNNPKNLSTFQQIFFTVVALTLLSGAGSIALASQSNLSPQQNDFMKILNTTWSLGVGAVFGLLGGAEPPKPGDKT</sequence>
<proteinExistence type="predicted"/>
<dbReference type="EMBL" id="QBML01000053">
    <property type="protein sequence ID" value="PZO35655.1"/>
    <property type="molecule type" value="Genomic_DNA"/>
</dbReference>